<organism evidence="1">
    <name type="scientific">marine metagenome</name>
    <dbReference type="NCBI Taxonomy" id="408172"/>
    <lineage>
        <taxon>unclassified sequences</taxon>
        <taxon>metagenomes</taxon>
        <taxon>ecological metagenomes</taxon>
    </lineage>
</organism>
<gene>
    <name evidence="1" type="ORF">METZ01_LOCUS489585</name>
</gene>
<reference evidence="1" key="1">
    <citation type="submission" date="2018-05" db="EMBL/GenBank/DDBJ databases">
        <authorList>
            <person name="Lanie J.A."/>
            <person name="Ng W.-L."/>
            <person name="Kazmierczak K.M."/>
            <person name="Andrzejewski T.M."/>
            <person name="Davidsen T.M."/>
            <person name="Wayne K.J."/>
            <person name="Tettelin H."/>
            <person name="Glass J.I."/>
            <person name="Rusch D."/>
            <person name="Podicherti R."/>
            <person name="Tsui H.-C.T."/>
            <person name="Winkler M.E."/>
        </authorList>
    </citation>
    <scope>NUCLEOTIDE SEQUENCE</scope>
</reference>
<accession>A0A383CX38</accession>
<protein>
    <submittedName>
        <fullName evidence="1">Uncharacterized protein</fullName>
    </submittedName>
</protein>
<name>A0A383CX38_9ZZZZ</name>
<dbReference type="AlphaFoldDB" id="A0A383CX38"/>
<evidence type="ECO:0000313" key="1">
    <source>
        <dbReference type="EMBL" id="SVE36731.1"/>
    </source>
</evidence>
<dbReference type="EMBL" id="UINC01212416">
    <property type="protein sequence ID" value="SVE36731.1"/>
    <property type="molecule type" value="Genomic_DNA"/>
</dbReference>
<sequence>MILAVLLSVVTGNPTVSAGNLLSPHDQALYKKAFKAAKNSNWVNALGWAGKAQNPL</sequence>
<proteinExistence type="predicted"/>
<feature type="non-terminal residue" evidence="1">
    <location>
        <position position="56"/>
    </location>
</feature>